<comment type="caution">
    <text evidence="10">The sequence shown here is derived from an EMBL/GenBank/DDBJ whole genome shotgun (WGS) entry which is preliminary data.</text>
</comment>
<reference evidence="10 11" key="1">
    <citation type="submission" date="2019-06" db="EMBL/GenBank/DDBJ databases">
        <title>Whole genome shotgun sequence of Cellulomonas uda NBRC 3747.</title>
        <authorList>
            <person name="Hosoyama A."/>
            <person name="Uohara A."/>
            <person name="Ohji S."/>
            <person name="Ichikawa N."/>
        </authorList>
    </citation>
    <scope>NUCLEOTIDE SEQUENCE [LARGE SCALE GENOMIC DNA]</scope>
    <source>
        <strain evidence="10 11">NBRC 3747</strain>
    </source>
</reference>
<keyword evidence="5" id="KW-0378">Hydrolase</keyword>
<dbReference type="NCBIfam" id="NF006847">
    <property type="entry name" value="PRK09358.1-2"/>
    <property type="match status" value="1"/>
</dbReference>
<proteinExistence type="inferred from homology"/>
<evidence type="ECO:0000259" key="9">
    <source>
        <dbReference type="Pfam" id="PF00962"/>
    </source>
</evidence>
<feature type="compositionally biased region" description="Basic and acidic residues" evidence="8">
    <location>
        <begin position="1"/>
        <end position="27"/>
    </location>
</feature>
<dbReference type="GO" id="GO:0005829">
    <property type="term" value="C:cytosol"/>
    <property type="evidence" value="ECO:0007669"/>
    <property type="project" value="TreeGrafter"/>
</dbReference>
<gene>
    <name evidence="10" type="primary">add2</name>
    <name evidence="10" type="ORF">CUD01_12160</name>
</gene>
<protein>
    <recommendedName>
        <fullName evidence="3">adenosine deaminase</fullName>
        <ecNumber evidence="3">3.5.4.4</ecNumber>
    </recommendedName>
</protein>
<evidence type="ECO:0000256" key="3">
    <source>
        <dbReference type="ARBA" id="ARBA00012784"/>
    </source>
</evidence>
<keyword evidence="7" id="KW-0546">Nucleotide metabolism</keyword>
<dbReference type="InterPro" id="IPR001365">
    <property type="entry name" value="A_deaminase_dom"/>
</dbReference>
<comment type="similarity">
    <text evidence="2">Belongs to the metallo-dependent hydrolases superfamily. Adenosine and AMP deaminases family.</text>
</comment>
<dbReference type="GO" id="GO:0004000">
    <property type="term" value="F:adenosine deaminase activity"/>
    <property type="evidence" value="ECO:0007669"/>
    <property type="project" value="TreeGrafter"/>
</dbReference>
<keyword evidence="4" id="KW-0479">Metal-binding</keyword>
<keyword evidence="11" id="KW-1185">Reference proteome</keyword>
<evidence type="ECO:0000256" key="8">
    <source>
        <dbReference type="SAM" id="MobiDB-lite"/>
    </source>
</evidence>
<dbReference type="SUPFAM" id="SSF51556">
    <property type="entry name" value="Metallo-dependent hydrolases"/>
    <property type="match status" value="1"/>
</dbReference>
<evidence type="ECO:0000313" key="10">
    <source>
        <dbReference type="EMBL" id="GEA80772.1"/>
    </source>
</evidence>
<dbReference type="Proteomes" id="UP000315842">
    <property type="component" value="Unassembled WGS sequence"/>
</dbReference>
<evidence type="ECO:0000256" key="4">
    <source>
        <dbReference type="ARBA" id="ARBA00022723"/>
    </source>
</evidence>
<evidence type="ECO:0000256" key="7">
    <source>
        <dbReference type="ARBA" id="ARBA00023080"/>
    </source>
</evidence>
<dbReference type="AlphaFoldDB" id="A0A4Y3K9X9"/>
<dbReference type="EMBL" id="BJLP01000016">
    <property type="protein sequence ID" value="GEA80772.1"/>
    <property type="molecule type" value="Genomic_DNA"/>
</dbReference>
<dbReference type="GO" id="GO:0006154">
    <property type="term" value="P:adenosine catabolic process"/>
    <property type="evidence" value="ECO:0007669"/>
    <property type="project" value="TreeGrafter"/>
</dbReference>
<dbReference type="Gene3D" id="3.20.20.140">
    <property type="entry name" value="Metal-dependent hydrolases"/>
    <property type="match status" value="1"/>
</dbReference>
<dbReference type="GO" id="GO:0046872">
    <property type="term" value="F:metal ion binding"/>
    <property type="evidence" value="ECO:0007669"/>
    <property type="project" value="UniProtKB-KW"/>
</dbReference>
<evidence type="ECO:0000256" key="6">
    <source>
        <dbReference type="ARBA" id="ARBA00022833"/>
    </source>
</evidence>
<keyword evidence="6" id="KW-0862">Zinc</keyword>
<organism evidence="10 11">
    <name type="scientific">Cellulomonas uda</name>
    <dbReference type="NCBI Taxonomy" id="1714"/>
    <lineage>
        <taxon>Bacteria</taxon>
        <taxon>Bacillati</taxon>
        <taxon>Actinomycetota</taxon>
        <taxon>Actinomycetes</taxon>
        <taxon>Micrococcales</taxon>
        <taxon>Cellulomonadaceae</taxon>
        <taxon>Cellulomonas</taxon>
    </lineage>
</organism>
<dbReference type="PANTHER" id="PTHR11409:SF43">
    <property type="entry name" value="ADENOSINE DEAMINASE"/>
    <property type="match status" value="1"/>
</dbReference>
<dbReference type="EC" id="3.5.4.4" evidence="3"/>
<dbReference type="NCBIfam" id="TIGR01430">
    <property type="entry name" value="aden_deam"/>
    <property type="match status" value="1"/>
</dbReference>
<dbReference type="PANTHER" id="PTHR11409">
    <property type="entry name" value="ADENOSINE DEAMINASE"/>
    <property type="match status" value="1"/>
</dbReference>
<dbReference type="InterPro" id="IPR032466">
    <property type="entry name" value="Metal_Hydrolase"/>
</dbReference>
<dbReference type="InterPro" id="IPR006330">
    <property type="entry name" value="Ado/ade_deaminase"/>
</dbReference>
<dbReference type="Pfam" id="PF00962">
    <property type="entry name" value="A_deaminase"/>
    <property type="match status" value="1"/>
</dbReference>
<comment type="cofactor">
    <cofactor evidence="1">
        <name>Zn(2+)</name>
        <dbReference type="ChEBI" id="CHEBI:29105"/>
    </cofactor>
</comment>
<accession>A0A4Y3K9X9</accession>
<evidence type="ECO:0000256" key="5">
    <source>
        <dbReference type="ARBA" id="ARBA00022801"/>
    </source>
</evidence>
<evidence type="ECO:0000256" key="2">
    <source>
        <dbReference type="ARBA" id="ARBA00006676"/>
    </source>
</evidence>
<feature type="region of interest" description="Disordered" evidence="8">
    <location>
        <begin position="1"/>
        <end position="37"/>
    </location>
</feature>
<sequence>MSKKTDEPTHDTAGDRADEDAGGRTEEGAGEQSAEVVQADDAVPDAVQALVALVPSLPKVLLHDHLDGGLRPATLVELAAQIDHALPATDPGELAAWFVDAASAGSLERYLETFAHTVAVLQTADALRRVAREAVLDLAADGVVYAELRYAPEQHVEGGLSLQEVVDAVGAGVDEGVTQAREAGTPVRVQLVLCAMRHLDRWAEVAELAVANRDAGVVGFDLAGPEDGYPASAHPEVFAMLRAAHFPFTLHAGEAAGVESVSDAVAAGALRLGHGVRLVDDVGSDDLGDRFGLVAHWVRDQRLALEVCPSSNVQTGAAPSVAEHPVTRLRRLGFAVTVNTDNRLQSGTTLGRELALLVEQAGWTLHDLEDVAVTAAAQAFLHHDERAALIDTVIRPAYAAARGGRHRA</sequence>
<evidence type="ECO:0000256" key="1">
    <source>
        <dbReference type="ARBA" id="ARBA00001947"/>
    </source>
</evidence>
<feature type="domain" description="Adenosine deaminase" evidence="9">
    <location>
        <begin position="58"/>
        <end position="394"/>
    </location>
</feature>
<dbReference type="GO" id="GO:0046103">
    <property type="term" value="P:inosine biosynthetic process"/>
    <property type="evidence" value="ECO:0007669"/>
    <property type="project" value="TreeGrafter"/>
</dbReference>
<dbReference type="GO" id="GO:0009117">
    <property type="term" value="P:nucleotide metabolic process"/>
    <property type="evidence" value="ECO:0007669"/>
    <property type="project" value="UniProtKB-KW"/>
</dbReference>
<dbReference type="GO" id="GO:0043103">
    <property type="term" value="P:hypoxanthine salvage"/>
    <property type="evidence" value="ECO:0007669"/>
    <property type="project" value="TreeGrafter"/>
</dbReference>
<evidence type="ECO:0000313" key="11">
    <source>
        <dbReference type="Proteomes" id="UP000315842"/>
    </source>
</evidence>
<dbReference type="FunFam" id="3.20.20.140:FF:000020">
    <property type="entry name" value="Adenosine deaminase"/>
    <property type="match status" value="1"/>
</dbReference>
<name>A0A4Y3K9X9_CELUD</name>